<dbReference type="Ensembl" id="ENSBTAT00000102449.1">
    <property type="protein sequence ID" value="ENSBTAP00000087016.1"/>
    <property type="gene ID" value="ENSBTAG00000020607.6"/>
</dbReference>
<evidence type="ECO:0000256" key="37">
    <source>
        <dbReference type="ARBA" id="ARBA00048455"/>
    </source>
</evidence>
<comment type="catalytic activity">
    <reaction evidence="37">
        <text>pheophorbide a(in) + ATP + H2O = pheophorbide a(out) + ADP + phosphate + H(+)</text>
        <dbReference type="Rhea" id="RHEA:61360"/>
        <dbReference type="ChEBI" id="CHEBI:15377"/>
        <dbReference type="ChEBI" id="CHEBI:15378"/>
        <dbReference type="ChEBI" id="CHEBI:30616"/>
        <dbReference type="ChEBI" id="CHEBI:43474"/>
        <dbReference type="ChEBI" id="CHEBI:58687"/>
        <dbReference type="ChEBI" id="CHEBI:456216"/>
    </reaction>
    <physiologicalReaction direction="left-to-right" evidence="37">
        <dbReference type="Rhea" id="RHEA:61361"/>
    </physiologicalReaction>
</comment>
<dbReference type="FunFam" id="1.20.1560.10:FF:000022">
    <property type="entry name" value="ATP-binding cassette sub-family B member 6, mitochondrial"/>
    <property type="match status" value="1"/>
</dbReference>
<dbReference type="Pfam" id="PF00664">
    <property type="entry name" value="ABC_membrane"/>
    <property type="match status" value="1"/>
</dbReference>
<evidence type="ECO:0000256" key="18">
    <source>
        <dbReference type="ARBA" id="ARBA00022787"/>
    </source>
</evidence>
<evidence type="ECO:0000256" key="17">
    <source>
        <dbReference type="ARBA" id="ARBA00022753"/>
    </source>
</evidence>
<evidence type="ECO:0000256" key="3">
    <source>
        <dbReference type="ARBA" id="ARBA00004337"/>
    </source>
</evidence>
<evidence type="ECO:0000256" key="41">
    <source>
        <dbReference type="SAM" id="MobiDB-lite"/>
    </source>
</evidence>
<keyword evidence="20" id="KW-0067">ATP-binding</keyword>
<keyword evidence="16" id="KW-0547">Nucleotide-binding</keyword>
<dbReference type="SUPFAM" id="SSF52540">
    <property type="entry name" value="P-loop containing nucleoside triphosphate hydrolases"/>
    <property type="match status" value="1"/>
</dbReference>
<dbReference type="Gene3D" id="3.40.50.300">
    <property type="entry name" value="P-loop containing nucleotide triphosphate hydrolases"/>
    <property type="match status" value="1"/>
</dbReference>
<evidence type="ECO:0000256" key="23">
    <source>
        <dbReference type="ARBA" id="ARBA00023034"/>
    </source>
</evidence>
<dbReference type="InterPro" id="IPR003593">
    <property type="entry name" value="AAA+_ATPase"/>
</dbReference>
<evidence type="ECO:0000256" key="13">
    <source>
        <dbReference type="ARBA" id="ARBA00022475"/>
    </source>
</evidence>
<evidence type="ECO:0000256" key="26">
    <source>
        <dbReference type="ARBA" id="ARBA00023157"/>
    </source>
</evidence>
<evidence type="ECO:0000256" key="22">
    <source>
        <dbReference type="ARBA" id="ARBA00022989"/>
    </source>
</evidence>
<keyword evidence="46" id="KW-1185">Reference proteome</keyword>
<dbReference type="FunFam" id="3.40.50.300:FF:000186">
    <property type="entry name" value="ATP-binding cassette sub-family B member 7, mitochondrial"/>
    <property type="match status" value="1"/>
</dbReference>
<dbReference type="GO" id="GO:0005765">
    <property type="term" value="C:lysosomal membrane"/>
    <property type="evidence" value="ECO:0007669"/>
    <property type="project" value="UniProtKB-SubCell"/>
</dbReference>
<evidence type="ECO:0000256" key="12">
    <source>
        <dbReference type="ARBA" id="ARBA00022448"/>
    </source>
</evidence>
<keyword evidence="18" id="KW-1000">Mitochondrion outer membrane</keyword>
<dbReference type="PROSITE" id="PS50893">
    <property type="entry name" value="ABC_TRANSPORTER_2"/>
    <property type="match status" value="1"/>
</dbReference>
<feature type="transmembrane region" description="Helical" evidence="42">
    <location>
        <begin position="188"/>
        <end position="207"/>
    </location>
</feature>
<dbReference type="PANTHER" id="PTHR24221">
    <property type="entry name" value="ATP-BINDING CASSETTE SUB-FAMILY B"/>
    <property type="match status" value="1"/>
</dbReference>
<feature type="transmembrane region" description="Helical" evidence="42">
    <location>
        <begin position="385"/>
        <end position="407"/>
    </location>
</feature>
<evidence type="ECO:0000256" key="20">
    <source>
        <dbReference type="ARBA" id="ARBA00022840"/>
    </source>
</evidence>
<feature type="transmembrane region" description="Helical" evidence="42">
    <location>
        <begin position="70"/>
        <end position="93"/>
    </location>
</feature>
<dbReference type="GO" id="GO:0033162">
    <property type="term" value="C:melanosome membrane"/>
    <property type="evidence" value="ECO:0007669"/>
    <property type="project" value="UniProtKB-SubCell"/>
</dbReference>
<evidence type="ECO:0000256" key="25">
    <source>
        <dbReference type="ARBA" id="ARBA00023136"/>
    </source>
</evidence>
<reference evidence="45" key="1">
    <citation type="submission" date="2018-03" db="EMBL/GenBank/DDBJ databases">
        <title>ARS-UCD1.2.</title>
        <authorList>
            <person name="Rosen B.D."/>
            <person name="Bickhart D.M."/>
            <person name="Koren S."/>
            <person name="Schnabel R.D."/>
            <person name="Hall R."/>
            <person name="Zimin A."/>
            <person name="Dreischer C."/>
            <person name="Schultheiss S."/>
            <person name="Schroeder S.G."/>
            <person name="Elsik C.G."/>
            <person name="Couldrey C."/>
            <person name="Liu G.E."/>
            <person name="Van Tassell C.P."/>
            <person name="Phillippy A.M."/>
            <person name="Smith T.P.L."/>
            <person name="Medrano J.F."/>
        </authorList>
    </citation>
    <scope>NUCLEOTIDE SEQUENCE [LARGE SCALE GENOMIC DNA]</scope>
    <source>
        <strain evidence="45">Hereford</strain>
    </source>
</reference>
<dbReference type="CDD" id="cd03253">
    <property type="entry name" value="ABCC_ATM1_transporter"/>
    <property type="match status" value="1"/>
</dbReference>
<comment type="catalytic activity">
    <reaction evidence="36">
        <text>protoporphyrin IX(in) + ATP + H2O = protoporphyrin IX(out) + ADP + phosphate + H(+)</text>
        <dbReference type="Rhea" id="RHEA:61336"/>
        <dbReference type="ChEBI" id="CHEBI:15377"/>
        <dbReference type="ChEBI" id="CHEBI:15378"/>
        <dbReference type="ChEBI" id="CHEBI:30616"/>
        <dbReference type="ChEBI" id="CHEBI:43474"/>
        <dbReference type="ChEBI" id="CHEBI:57306"/>
        <dbReference type="ChEBI" id="CHEBI:456216"/>
    </reaction>
    <physiologicalReaction direction="left-to-right" evidence="36">
        <dbReference type="Rhea" id="RHEA:61337"/>
    </physiologicalReaction>
</comment>
<evidence type="ECO:0000259" key="44">
    <source>
        <dbReference type="PROSITE" id="PS50929"/>
    </source>
</evidence>
<keyword evidence="17" id="KW-0967">Endosome</keyword>
<dbReference type="GO" id="GO:0005789">
    <property type="term" value="C:endoplasmic reticulum membrane"/>
    <property type="evidence" value="ECO:0007669"/>
    <property type="project" value="UniProtKB-SubCell"/>
</dbReference>
<dbReference type="PROSITE" id="PS50929">
    <property type="entry name" value="ABC_TM1F"/>
    <property type="match status" value="1"/>
</dbReference>
<dbReference type="SMART" id="SM00382">
    <property type="entry name" value="AAA"/>
    <property type="match status" value="1"/>
</dbReference>
<evidence type="ECO:0000256" key="40">
    <source>
        <dbReference type="ARBA" id="ARBA00049398"/>
    </source>
</evidence>
<dbReference type="InterPro" id="IPR036640">
    <property type="entry name" value="ABC1_TM_sf"/>
</dbReference>
<protein>
    <recommendedName>
        <fullName evidence="31">ATP-binding cassette sub-family B member 6</fullName>
        <ecNumber evidence="30">7.6.2.5</ecNumber>
    </recommendedName>
    <alternativeName>
        <fullName evidence="32">ABC-type heme transporter ABCB6</fullName>
    </alternativeName>
</protein>
<dbReference type="Proteomes" id="UP000009136">
    <property type="component" value="Chromosome 2"/>
</dbReference>
<comment type="catalytic activity">
    <reaction evidence="39">
        <text>coproporphyrin III(in) + ATP + H2O = coproporphyrin III(out) + ADP + phosphate + H(+)</text>
        <dbReference type="Rhea" id="RHEA:66664"/>
        <dbReference type="ChEBI" id="CHEBI:15377"/>
        <dbReference type="ChEBI" id="CHEBI:15378"/>
        <dbReference type="ChEBI" id="CHEBI:30616"/>
        <dbReference type="ChEBI" id="CHEBI:43474"/>
        <dbReference type="ChEBI" id="CHEBI:131725"/>
        <dbReference type="ChEBI" id="CHEBI:456216"/>
    </reaction>
    <physiologicalReaction direction="left-to-right" evidence="39">
        <dbReference type="Rhea" id="RHEA:66665"/>
    </physiologicalReaction>
</comment>
<organism evidence="45 46">
    <name type="scientific">Bos taurus</name>
    <name type="common">Bovine</name>
    <dbReference type="NCBI Taxonomy" id="9913"/>
    <lineage>
        <taxon>Eukaryota</taxon>
        <taxon>Metazoa</taxon>
        <taxon>Chordata</taxon>
        <taxon>Craniata</taxon>
        <taxon>Vertebrata</taxon>
        <taxon>Euteleostomi</taxon>
        <taxon>Mammalia</taxon>
        <taxon>Eutheria</taxon>
        <taxon>Laurasiatheria</taxon>
        <taxon>Artiodactyla</taxon>
        <taxon>Ruminantia</taxon>
        <taxon>Pecora</taxon>
        <taxon>Bovidae</taxon>
        <taxon>Bovinae</taxon>
        <taxon>Bos</taxon>
    </lineage>
</organism>
<evidence type="ECO:0000256" key="33">
    <source>
        <dbReference type="ARBA" id="ARBA00047649"/>
    </source>
</evidence>
<feature type="domain" description="ABC transmembrane type-1" evidence="44">
    <location>
        <begin position="268"/>
        <end position="558"/>
    </location>
</feature>
<gene>
    <name evidence="45" type="primary">ABCB6</name>
</gene>
<comment type="subunit">
    <text evidence="11">Homodimer.</text>
</comment>
<name>A0AAA9SSC7_BOVIN</name>
<evidence type="ECO:0000256" key="21">
    <source>
        <dbReference type="ARBA" id="ARBA00022967"/>
    </source>
</evidence>
<sequence>MVTVGNFCEAEGPAGPVWAKGGLSPCFFFTLVPSILMALGALALVPAFPCRRPEGPGGADRVSWAAGPRVAPYVLQLLLATLQVALPLAGLVGRVGTAQGAPLPGYLFLASVLGTVASACGLAMLVTERSQALQKLAMGVWIKFRHSPGLLLLWTVSFAAENLALVSWNNPQWWWARANLSQQVQFSLWVLRYVVSGGLFVLGLWAPGLRPQSYTLRVNEEDQDVERSQVPSTEGPPRSTWRDLGRKLRLLSGYLWPRGSPALQFVVLICLGLMGLERGLNVLVPIFYRDIVNLLTQKAPWNSLVWTVIIYVFLKFLQGGGTGSTGFVTNLRTFLWIRVQQFTSRQVELRLFSHLHELSLRWHLGRRTGEVLRIVDRGTSSVTGLLSYLVFNIIPTLADIIIGIVYFSMFFNAWFGLIVFLCMGFYLALTIVVTEWRTKFRRAMNMQENATRARAVDSLLNFETVKYYNAESYEVERYREAIIKYQSLEWKSNASLVLLNQTQNLVIGLGLLAGSLLCAYFVTEQKLQVGDFVLFGTYIIQLYMPLNWFGTYYRMIQTNFIDMENMFDLLKEKTEVGPSGAGKSTVLRLLFRFYDISSGCIRIDGQDVSQVTQASLRSHIGVVPQDTVLFNDTIANNIRYGRITAGNDEVKAAAQAAGIHDTITAFPEGYDTQVGERGLKLSGGEKQRVAIARTILKAPDIVLLDEATSALDTHNERAIQASLAKVCANRTTIVVAHRLSTVVSADQILVIKDGRIVERGRHEALLSRGGVYADMWQLQQQGQEVPEDTKPQTKA</sequence>
<evidence type="ECO:0000256" key="24">
    <source>
        <dbReference type="ARBA" id="ARBA00023128"/>
    </source>
</evidence>
<dbReference type="PROSITE" id="PS00211">
    <property type="entry name" value="ABC_TRANSPORTER_1"/>
    <property type="match status" value="1"/>
</dbReference>
<reference evidence="45" key="3">
    <citation type="submission" date="2025-09" db="UniProtKB">
        <authorList>
            <consortium name="Ensembl"/>
        </authorList>
    </citation>
    <scope>IDENTIFICATION</scope>
    <source>
        <strain evidence="45">Hereford</strain>
    </source>
</reference>
<dbReference type="GO" id="GO:0015439">
    <property type="term" value="F:ABC-type heme transporter activity"/>
    <property type="evidence" value="ECO:0007669"/>
    <property type="project" value="UniProtKB-EC"/>
</dbReference>
<feature type="transmembrane region" description="Helical" evidence="42">
    <location>
        <begin position="413"/>
        <end position="436"/>
    </location>
</feature>
<feature type="transmembrane region" description="Helical" evidence="42">
    <location>
        <begin position="529"/>
        <end position="549"/>
    </location>
</feature>
<evidence type="ECO:0000313" key="45">
    <source>
        <dbReference type="Ensembl" id="ENSBTAP00000087016.1"/>
    </source>
</evidence>
<feature type="transmembrane region" description="Helical" evidence="42">
    <location>
        <begin position="505"/>
        <end position="523"/>
    </location>
</feature>
<evidence type="ECO:0000256" key="16">
    <source>
        <dbReference type="ARBA" id="ARBA00022741"/>
    </source>
</evidence>
<evidence type="ECO:0000256" key="27">
    <source>
        <dbReference type="ARBA" id="ARBA00023228"/>
    </source>
</evidence>
<keyword evidence="26" id="KW-1015">Disulfide bond</keyword>
<comment type="catalytic activity">
    <reaction evidence="40">
        <text>coproporphyrin I(in) + ATP + H2O = coproporphyrin I(out) + ADP + phosphate + H(+)</text>
        <dbReference type="Rhea" id="RHEA:66768"/>
        <dbReference type="ChEBI" id="CHEBI:15377"/>
        <dbReference type="ChEBI" id="CHEBI:15378"/>
        <dbReference type="ChEBI" id="CHEBI:30616"/>
        <dbReference type="ChEBI" id="CHEBI:43474"/>
        <dbReference type="ChEBI" id="CHEBI:167478"/>
        <dbReference type="ChEBI" id="CHEBI:456216"/>
    </reaction>
    <physiologicalReaction direction="left-to-right" evidence="40">
        <dbReference type="Rhea" id="RHEA:66769"/>
    </physiologicalReaction>
</comment>
<feature type="transmembrane region" description="Helical" evidence="42">
    <location>
        <begin position="265"/>
        <end position="288"/>
    </location>
</feature>
<reference evidence="45" key="2">
    <citation type="submission" date="2025-08" db="UniProtKB">
        <authorList>
            <consortium name="Ensembl"/>
        </authorList>
    </citation>
    <scope>IDENTIFICATION</scope>
    <source>
        <strain evidence="45">Hereford</strain>
    </source>
</reference>
<dbReference type="EC" id="7.6.2.5" evidence="30"/>
<evidence type="ECO:0000256" key="36">
    <source>
        <dbReference type="ARBA" id="ARBA00048309"/>
    </source>
</evidence>
<evidence type="ECO:0000256" key="1">
    <source>
        <dbReference type="ARBA" id="ARBA00004146"/>
    </source>
</evidence>
<feature type="region of interest" description="Disordered" evidence="41">
    <location>
        <begin position="220"/>
        <end position="240"/>
    </location>
</feature>
<evidence type="ECO:0000256" key="7">
    <source>
        <dbReference type="ARBA" id="ARBA00004550"/>
    </source>
</evidence>
<evidence type="ECO:0000256" key="2">
    <source>
        <dbReference type="ARBA" id="ARBA00004333"/>
    </source>
</evidence>
<evidence type="ECO:0000256" key="30">
    <source>
        <dbReference type="ARBA" id="ARBA00024385"/>
    </source>
</evidence>
<dbReference type="GO" id="GO:0005886">
    <property type="term" value="C:plasma membrane"/>
    <property type="evidence" value="ECO:0007669"/>
    <property type="project" value="UniProtKB-SubCell"/>
</dbReference>
<proteinExistence type="inferred from homology"/>
<evidence type="ECO:0000256" key="32">
    <source>
        <dbReference type="ARBA" id="ARBA00031413"/>
    </source>
</evidence>
<dbReference type="Gene3D" id="1.20.1560.10">
    <property type="entry name" value="ABC transporter type 1, transmembrane domain"/>
    <property type="match status" value="1"/>
</dbReference>
<evidence type="ECO:0000256" key="8">
    <source>
        <dbReference type="ARBA" id="ARBA00004651"/>
    </source>
</evidence>
<evidence type="ECO:0000256" key="14">
    <source>
        <dbReference type="ARBA" id="ARBA00022525"/>
    </source>
</evidence>
<dbReference type="Pfam" id="PF16185">
    <property type="entry name" value="MTABC_N"/>
    <property type="match status" value="1"/>
</dbReference>
<dbReference type="GO" id="GO:0031901">
    <property type="term" value="C:early endosome membrane"/>
    <property type="evidence" value="ECO:0007669"/>
    <property type="project" value="UniProtKB-SubCell"/>
</dbReference>
<evidence type="ECO:0000256" key="38">
    <source>
        <dbReference type="ARBA" id="ARBA00048510"/>
    </source>
</evidence>
<evidence type="ECO:0000256" key="35">
    <source>
        <dbReference type="ARBA" id="ARBA00047789"/>
    </source>
</evidence>
<dbReference type="PANTHER" id="PTHR24221:SF654">
    <property type="entry name" value="ATP-BINDING CASSETTE SUB-FAMILY B MEMBER 6"/>
    <property type="match status" value="1"/>
</dbReference>
<dbReference type="SUPFAM" id="SSF90123">
    <property type="entry name" value="ABC transporter transmembrane region"/>
    <property type="match status" value="1"/>
</dbReference>
<comment type="catalytic activity">
    <reaction evidence="38">
        <text>uroporphyrin III(in) + ATP + H2O = uroporphyrin III(out) + ADP + phosphate + H(+)</text>
        <dbReference type="Rhea" id="RHEA:66776"/>
        <dbReference type="ChEBI" id="CHEBI:15377"/>
        <dbReference type="ChEBI" id="CHEBI:15378"/>
        <dbReference type="ChEBI" id="CHEBI:30616"/>
        <dbReference type="ChEBI" id="CHEBI:43474"/>
        <dbReference type="ChEBI" id="CHEBI:167479"/>
        <dbReference type="ChEBI" id="CHEBI:456216"/>
    </reaction>
    <physiologicalReaction direction="left-to-right" evidence="38">
        <dbReference type="Rhea" id="RHEA:66777"/>
    </physiologicalReaction>
</comment>
<dbReference type="AlphaFoldDB" id="A0AAA9SSC7"/>
<comment type="similarity">
    <text evidence="29">Belongs to the ABC transporter superfamily. ABCB family. Heavy Metal importer (TC 3.A.1.210) subfamily.</text>
</comment>
<evidence type="ECO:0000256" key="4">
    <source>
        <dbReference type="ARBA" id="ARBA00004374"/>
    </source>
</evidence>
<keyword evidence="27" id="KW-0458">Lysosome</keyword>
<dbReference type="GO" id="GO:0005576">
    <property type="term" value="C:extracellular region"/>
    <property type="evidence" value="ECO:0007669"/>
    <property type="project" value="UniProtKB-SubCell"/>
</dbReference>
<evidence type="ECO:0000256" key="11">
    <source>
        <dbReference type="ARBA" id="ARBA00011738"/>
    </source>
</evidence>
<evidence type="ECO:0000256" key="15">
    <source>
        <dbReference type="ARBA" id="ARBA00022692"/>
    </source>
</evidence>
<evidence type="ECO:0000256" key="42">
    <source>
        <dbReference type="SAM" id="Phobius"/>
    </source>
</evidence>
<dbReference type="Pfam" id="PF00005">
    <property type="entry name" value="ABC_tran"/>
    <property type="match status" value="1"/>
</dbReference>
<dbReference type="GO" id="GO:0032585">
    <property type="term" value="C:multivesicular body membrane"/>
    <property type="evidence" value="ECO:0007669"/>
    <property type="project" value="UniProtKB-SubCell"/>
</dbReference>
<feature type="transmembrane region" description="Helical" evidence="42">
    <location>
        <begin position="300"/>
        <end position="317"/>
    </location>
</feature>
<feature type="transmembrane region" description="Helical" evidence="42">
    <location>
        <begin position="148"/>
        <end position="168"/>
    </location>
</feature>
<keyword evidence="19" id="KW-0256">Endoplasmic reticulum</keyword>
<keyword evidence="12" id="KW-0813">Transport</keyword>
<comment type="catalytic activity">
    <reaction evidence="33">
        <text>heme b(in) + ATP + H2O = heme b(out) + ADP + phosphate + H(+)</text>
        <dbReference type="Rhea" id="RHEA:19261"/>
        <dbReference type="ChEBI" id="CHEBI:15377"/>
        <dbReference type="ChEBI" id="CHEBI:15378"/>
        <dbReference type="ChEBI" id="CHEBI:30616"/>
        <dbReference type="ChEBI" id="CHEBI:43474"/>
        <dbReference type="ChEBI" id="CHEBI:60344"/>
        <dbReference type="ChEBI" id="CHEBI:456216"/>
        <dbReference type="EC" id="7.6.2.5"/>
    </reaction>
    <physiologicalReaction direction="left-to-right" evidence="33">
        <dbReference type="Rhea" id="RHEA:19262"/>
    </physiologicalReaction>
</comment>
<evidence type="ECO:0000259" key="43">
    <source>
        <dbReference type="PROSITE" id="PS50893"/>
    </source>
</evidence>
<keyword evidence="25 42" id="KW-0472">Membrane</keyword>
<keyword evidence="15 42" id="KW-0812">Transmembrane</keyword>
<evidence type="ECO:0000256" key="39">
    <source>
        <dbReference type="ARBA" id="ARBA00048636"/>
    </source>
</evidence>
<keyword evidence="23" id="KW-0333">Golgi apparatus</keyword>
<feature type="transmembrane region" description="Helical" evidence="42">
    <location>
        <begin position="27"/>
        <end position="49"/>
    </location>
</feature>
<feature type="transmembrane region" description="Helical" evidence="42">
    <location>
        <begin position="105"/>
        <end position="127"/>
    </location>
</feature>
<evidence type="ECO:0000256" key="6">
    <source>
        <dbReference type="ARBA" id="ARBA00004477"/>
    </source>
</evidence>
<dbReference type="InterPro" id="IPR039421">
    <property type="entry name" value="Type_1_exporter"/>
</dbReference>
<dbReference type="InterPro" id="IPR003439">
    <property type="entry name" value="ABC_transporter-like_ATP-bd"/>
</dbReference>
<keyword evidence="14" id="KW-0964">Secreted</keyword>
<dbReference type="GO" id="GO:0016887">
    <property type="term" value="F:ATP hydrolysis activity"/>
    <property type="evidence" value="ECO:0007669"/>
    <property type="project" value="InterPro"/>
</dbReference>
<dbReference type="InterPro" id="IPR027417">
    <property type="entry name" value="P-loop_NTPase"/>
</dbReference>
<dbReference type="InterPro" id="IPR011527">
    <property type="entry name" value="ABC1_TM_dom"/>
</dbReference>
<dbReference type="InterPro" id="IPR032410">
    <property type="entry name" value="ABCB6_N"/>
</dbReference>
<keyword evidence="21" id="KW-1278">Translocase</keyword>
<comment type="catalytic activity">
    <reaction evidence="35">
        <text>uroporphyrin I(in) + ATP + H2O = uroporphyrin I(out) + ADP + phosphate + H(+)</text>
        <dbReference type="Rhea" id="RHEA:66772"/>
        <dbReference type="ChEBI" id="CHEBI:15377"/>
        <dbReference type="ChEBI" id="CHEBI:15378"/>
        <dbReference type="ChEBI" id="CHEBI:30616"/>
        <dbReference type="ChEBI" id="CHEBI:43474"/>
        <dbReference type="ChEBI" id="CHEBI:167480"/>
        <dbReference type="ChEBI" id="CHEBI:456216"/>
    </reaction>
    <physiologicalReaction direction="left-to-right" evidence="35">
        <dbReference type="Rhea" id="RHEA:66773"/>
    </physiologicalReaction>
</comment>
<keyword evidence="13" id="KW-1003">Cell membrane</keyword>
<evidence type="ECO:0000256" key="29">
    <source>
        <dbReference type="ARBA" id="ARBA00024363"/>
    </source>
</evidence>
<evidence type="ECO:0000256" key="28">
    <source>
        <dbReference type="ARBA" id="ARBA00024320"/>
    </source>
</evidence>
<dbReference type="InterPro" id="IPR017871">
    <property type="entry name" value="ABC_transporter-like_CS"/>
</dbReference>
<dbReference type="GeneTree" id="ENSGT00940000156160"/>
<feature type="domain" description="ABC transporter" evidence="43">
    <location>
        <begin position="527"/>
        <end position="778"/>
    </location>
</feature>
<dbReference type="GO" id="GO:0000139">
    <property type="term" value="C:Golgi membrane"/>
    <property type="evidence" value="ECO:0007669"/>
    <property type="project" value="UniProtKB-SubCell"/>
</dbReference>
<evidence type="ECO:0000256" key="10">
    <source>
        <dbReference type="ARBA" id="ARBA00004656"/>
    </source>
</evidence>
<comment type="catalytic activity">
    <reaction evidence="34">
        <text>coproporphyrinogen III(in) + ATP + H2O = coproporphyrinogen III(out) + ADP + phosphate + H(+)</text>
        <dbReference type="Rhea" id="RHEA:66680"/>
        <dbReference type="ChEBI" id="CHEBI:15377"/>
        <dbReference type="ChEBI" id="CHEBI:15378"/>
        <dbReference type="ChEBI" id="CHEBI:30616"/>
        <dbReference type="ChEBI" id="CHEBI:43474"/>
        <dbReference type="ChEBI" id="CHEBI:57309"/>
        <dbReference type="ChEBI" id="CHEBI:456216"/>
    </reaction>
    <physiologicalReaction direction="left-to-right" evidence="34">
        <dbReference type="Rhea" id="RHEA:66681"/>
    </physiologicalReaction>
</comment>
<dbReference type="GO" id="GO:0005524">
    <property type="term" value="F:ATP binding"/>
    <property type="evidence" value="ECO:0007669"/>
    <property type="project" value="UniProtKB-KW"/>
</dbReference>
<dbReference type="CDD" id="cd18581">
    <property type="entry name" value="ABC_6TM_ABCB6"/>
    <property type="match status" value="1"/>
</dbReference>
<evidence type="ECO:0000256" key="31">
    <source>
        <dbReference type="ARBA" id="ARBA00024439"/>
    </source>
</evidence>
<comment type="subcellular location">
    <subcellularLocation>
        <location evidence="8">Cell membrane</location>
        <topology evidence="8">Multi-pass membrane protein</topology>
    </subcellularLocation>
    <subcellularLocation>
        <location evidence="1">Early endosome membrane</location>
    </subcellularLocation>
    <subcellularLocation>
        <location evidence="6">Endoplasmic reticulum membrane</location>
        <topology evidence="6">Multi-pass membrane protein</topology>
    </subcellularLocation>
    <subcellularLocation>
        <location evidence="3">Endosome membrane</location>
        <topology evidence="3">Multi-pass membrane protein</topology>
    </subcellularLocation>
    <subcellularLocation>
        <location evidence="2">Endosome</location>
        <location evidence="2">Multivesicular body membrane</location>
    </subcellularLocation>
    <subcellularLocation>
        <location evidence="9">Golgi apparatus membrane</location>
        <topology evidence="9">Multi-pass membrane protein</topology>
    </subcellularLocation>
    <subcellularLocation>
        <location evidence="5">Late endosome membrane</location>
    </subcellularLocation>
    <subcellularLocation>
        <location evidence="10">Lysosome membrane</location>
    </subcellularLocation>
    <subcellularLocation>
        <location evidence="28">Melanosome membrane</location>
    </subcellularLocation>
    <subcellularLocation>
        <location evidence="4">Mitochondrion outer membrane</location>
        <topology evidence="4">Multi-pass membrane protein</topology>
    </subcellularLocation>
    <subcellularLocation>
        <location evidence="7">Secreted</location>
        <location evidence="7">Extracellular exosome</location>
    </subcellularLocation>
</comment>
<evidence type="ECO:0000256" key="19">
    <source>
        <dbReference type="ARBA" id="ARBA00022824"/>
    </source>
</evidence>
<evidence type="ECO:0000313" key="46">
    <source>
        <dbReference type="Proteomes" id="UP000009136"/>
    </source>
</evidence>
<accession>A0AAA9SSC7</accession>
<evidence type="ECO:0000256" key="34">
    <source>
        <dbReference type="ARBA" id="ARBA00047753"/>
    </source>
</evidence>
<evidence type="ECO:0000256" key="9">
    <source>
        <dbReference type="ARBA" id="ARBA00004653"/>
    </source>
</evidence>
<evidence type="ECO:0000256" key="5">
    <source>
        <dbReference type="ARBA" id="ARBA00004414"/>
    </source>
</evidence>
<keyword evidence="24" id="KW-0496">Mitochondrion</keyword>
<keyword evidence="22 42" id="KW-1133">Transmembrane helix</keyword>
<dbReference type="GO" id="GO:0005741">
    <property type="term" value="C:mitochondrial outer membrane"/>
    <property type="evidence" value="ECO:0007669"/>
    <property type="project" value="UniProtKB-SubCell"/>
</dbReference>